<dbReference type="Pfam" id="PF00805">
    <property type="entry name" value="Pentapeptide"/>
    <property type="match status" value="1"/>
</dbReference>
<dbReference type="PANTHER" id="PTHR14136">
    <property type="entry name" value="BTB_POZ DOMAIN-CONTAINING PROTEIN KCTD9"/>
    <property type="match status" value="1"/>
</dbReference>
<protein>
    <submittedName>
        <fullName evidence="2">Pentapeptide repeat protein</fullName>
    </submittedName>
</protein>
<gene>
    <name evidence="2" type="ORF">Rifp1Sym_ag00130</name>
</gene>
<dbReference type="PATRIC" id="fig|1048808.3.peg.400"/>
<dbReference type="Proteomes" id="UP000004491">
    <property type="component" value="Unassembled WGS sequence"/>
</dbReference>
<evidence type="ECO:0000313" key="2">
    <source>
        <dbReference type="EMBL" id="EGV52508.1"/>
    </source>
</evidence>
<dbReference type="SUPFAM" id="SSF141571">
    <property type="entry name" value="Pentapeptide repeat-like"/>
    <property type="match status" value="1"/>
</dbReference>
<keyword evidence="1" id="KW-0812">Transmembrane</keyword>
<dbReference type="AlphaFoldDB" id="G2DA13"/>
<dbReference type="PANTHER" id="PTHR14136:SF17">
    <property type="entry name" value="BTB_POZ DOMAIN-CONTAINING PROTEIN KCTD9"/>
    <property type="match status" value="1"/>
</dbReference>
<evidence type="ECO:0000313" key="3">
    <source>
        <dbReference type="Proteomes" id="UP000004491"/>
    </source>
</evidence>
<dbReference type="EMBL" id="AFOC01000007">
    <property type="protein sequence ID" value="EGV52508.1"/>
    <property type="molecule type" value="Genomic_DNA"/>
</dbReference>
<organism evidence="2 3">
    <name type="scientific">endosymbiont of Riftia pachyptila</name>
    <name type="common">vent Ph05</name>
    <dbReference type="NCBI Taxonomy" id="1048808"/>
    <lineage>
        <taxon>Bacteria</taxon>
        <taxon>Pseudomonadati</taxon>
        <taxon>Pseudomonadota</taxon>
        <taxon>Gammaproteobacteria</taxon>
        <taxon>sulfur-oxidizing symbionts</taxon>
    </lineage>
</organism>
<feature type="transmembrane region" description="Helical" evidence="1">
    <location>
        <begin position="115"/>
        <end position="136"/>
    </location>
</feature>
<dbReference type="InterPro" id="IPR051082">
    <property type="entry name" value="Pentapeptide-BTB/POZ_domain"/>
</dbReference>
<dbReference type="InterPro" id="IPR001646">
    <property type="entry name" value="5peptide_repeat"/>
</dbReference>
<dbReference type="Gene3D" id="2.160.20.80">
    <property type="entry name" value="E3 ubiquitin-protein ligase SopA"/>
    <property type="match status" value="1"/>
</dbReference>
<sequence>MVAPLTGKTRWLMSTAMSEQEQRYPDQWLLRCKGVKHGPYPAASVRRKLLRGELELSDEISRDGRQWQRILHVADVVPLQLRALLGEKQAGRLFAHRVHSGHEREDALSAPLSPVVILALVAGLLSLLGVALWFGVPPPVDPPRCDAPPGPGVNWRNCVLAGVDVGSASLQGANLNSTILRGAHLTATNLEHADLRYANLTKADLAYALLSGASLMGADLRGADLSHTDLRGADLRFADLSGASLAGAQLQDAHFDQALWLDGKPCLVGSKGKCLR</sequence>
<reference evidence="2" key="1">
    <citation type="journal article" date="2011" name="ISME J.">
        <title>The endosymbionts of the deep-sea tubeworms Riftia pachyptila and Tevnia jerichonana share an identical physiology as revealed by proteogenomic analyses.</title>
        <authorList>
            <person name="Gardebrecht A."/>
            <person name="Markert S."/>
            <person name="Felbeck H."/>
            <person name="Thuermer A."/>
            <person name="Albrecht D."/>
            <person name="Wollherr A."/>
            <person name="Kabisch J."/>
            <person name="Lehmann R."/>
            <person name="Daniel R."/>
            <person name="Liesegang H."/>
            <person name="Hecker M."/>
            <person name="Sievert S.M."/>
            <person name="Schweder T."/>
        </authorList>
    </citation>
    <scope>NUCLEOTIDE SEQUENCE [LARGE SCALE GENOMIC DNA]</scope>
</reference>
<comment type="caution">
    <text evidence="2">The sequence shown here is derived from an EMBL/GenBank/DDBJ whole genome shotgun (WGS) entry which is preliminary data.</text>
</comment>
<proteinExistence type="predicted"/>
<keyword evidence="3" id="KW-1185">Reference proteome</keyword>
<keyword evidence="1" id="KW-1133">Transmembrane helix</keyword>
<evidence type="ECO:0000256" key="1">
    <source>
        <dbReference type="SAM" id="Phobius"/>
    </source>
</evidence>
<keyword evidence="1" id="KW-0472">Membrane</keyword>
<accession>G2DA13</accession>
<name>G2DA13_9GAMM</name>